<protein>
    <submittedName>
        <fullName evidence="2">Uncharacterized protein</fullName>
    </submittedName>
</protein>
<accession>A0A1I2ENY6</accession>
<feature type="region of interest" description="Disordered" evidence="1">
    <location>
        <begin position="143"/>
        <end position="178"/>
    </location>
</feature>
<reference evidence="3" key="1">
    <citation type="submission" date="2016-10" db="EMBL/GenBank/DDBJ databases">
        <authorList>
            <person name="Varghese N."/>
            <person name="Submissions S."/>
        </authorList>
    </citation>
    <scope>NUCLEOTIDE SEQUENCE [LARGE SCALE GENOMIC DNA]</scope>
    <source>
        <strain evidence="3">DSM 46838</strain>
    </source>
</reference>
<dbReference type="InterPro" id="IPR011010">
    <property type="entry name" value="DNA_brk_join_enz"/>
</dbReference>
<dbReference type="AlphaFoldDB" id="A0A1I2ENY6"/>
<name>A0A1I2ENY6_9ACTN</name>
<feature type="compositionally biased region" description="Polar residues" evidence="1">
    <location>
        <begin position="567"/>
        <end position="577"/>
    </location>
</feature>
<dbReference type="GO" id="GO:0003677">
    <property type="term" value="F:DNA binding"/>
    <property type="evidence" value="ECO:0007669"/>
    <property type="project" value="InterPro"/>
</dbReference>
<dbReference type="Proteomes" id="UP000198589">
    <property type="component" value="Unassembled WGS sequence"/>
</dbReference>
<dbReference type="STRING" id="1798228.SAMN05216574_107142"/>
<evidence type="ECO:0000256" key="1">
    <source>
        <dbReference type="SAM" id="MobiDB-lite"/>
    </source>
</evidence>
<dbReference type="SUPFAM" id="SSF56349">
    <property type="entry name" value="DNA breaking-rejoining enzymes"/>
    <property type="match status" value="1"/>
</dbReference>
<sequence length="634" mass="70714">MCERCGQRPQGYHARRWCYDCKPGTKGRPRPCRRCGSVGDYWSGGLCRRCHQYAPQPPDSCRDCLAWGVRRTRNWLCGGCQSWRVLHPVEGPCISCGQRLSINDRLACRLCWQQTRDQSQRNEPIDVPLANRHGQQLMFANMSSSKNGFRPHPRRDFRRPGPEAPRREPRPAPLPDQLDLFAFRPIEDPARRYGFGEPPSLALATLLDRHAREHAEGHGWSEGQTTRARIGLRVLQALRRIDAAPIKASDVLHLVPLGLSVRAVLAILDTNGLLEDDRTPTVQVWFERQILDLPEPMTGELQIWFEVLHCGSSTPPRSRPRSIVTIQTRTRWALPALHAWADAGHRSLREIARADVLALLPASGTARATLGGALRSIFTILKRRKVLFVNPTARISVGNVERRTPLPLDTTRLREAFNSPDPVRAALTALVGIHGLRAREICALQLTDVRDGRVHLPDRTIPLAQPAKVRLDAYLADRVLRWPNSVNPHFFIHCLSATATGPVRRPWVTDRLGMSAQALRQDRIVDEAHATGGDLRRICDFFGVTMATAAHYAATLDHPDLAGANADTATGSRTQGPTREHQRPSPVRFPTTGPSVFLNPSLLTRKRGDSAGWVSRRIQSRQPTIIAAIAASTS</sequence>
<proteinExistence type="predicted"/>
<organism evidence="2 3">
    <name type="scientific">Blastococcus tunisiensis</name>
    <dbReference type="NCBI Taxonomy" id="1798228"/>
    <lineage>
        <taxon>Bacteria</taxon>
        <taxon>Bacillati</taxon>
        <taxon>Actinomycetota</taxon>
        <taxon>Actinomycetes</taxon>
        <taxon>Geodermatophilales</taxon>
        <taxon>Geodermatophilaceae</taxon>
        <taxon>Blastococcus</taxon>
    </lineage>
</organism>
<evidence type="ECO:0000313" key="3">
    <source>
        <dbReference type="Proteomes" id="UP000198589"/>
    </source>
</evidence>
<keyword evidence="3" id="KW-1185">Reference proteome</keyword>
<feature type="region of interest" description="Disordered" evidence="1">
    <location>
        <begin position="563"/>
        <end position="600"/>
    </location>
</feature>
<dbReference type="EMBL" id="FOND01000007">
    <property type="protein sequence ID" value="SFE94742.1"/>
    <property type="molecule type" value="Genomic_DNA"/>
</dbReference>
<evidence type="ECO:0000313" key="2">
    <source>
        <dbReference type="EMBL" id="SFE94742.1"/>
    </source>
</evidence>
<gene>
    <name evidence="2" type="ORF">SAMN05216574_107142</name>
</gene>
<feature type="compositionally biased region" description="Basic and acidic residues" evidence="1">
    <location>
        <begin position="158"/>
        <end position="170"/>
    </location>
</feature>